<keyword evidence="3 6" id="KW-1133">Transmembrane helix</keyword>
<feature type="region of interest" description="Disordered" evidence="5">
    <location>
        <begin position="387"/>
        <end position="414"/>
    </location>
</feature>
<feature type="transmembrane region" description="Helical" evidence="6">
    <location>
        <begin position="298"/>
        <end position="321"/>
    </location>
</feature>
<dbReference type="eggNOG" id="ENOG502RCX6">
    <property type="taxonomic scope" value="Eukaryota"/>
</dbReference>
<keyword evidence="4 6" id="KW-0472">Membrane</keyword>
<reference evidence="7 8" key="1">
    <citation type="submission" date="2015-12" db="EMBL/GenBank/DDBJ databases">
        <title>Draft genome sequence of Moniliophthora roreri, the causal agent of frosty pod rot of cacao.</title>
        <authorList>
            <person name="Aime M.C."/>
            <person name="Diaz-Valderrama J.R."/>
            <person name="Kijpornyongpan T."/>
            <person name="Phillips-Mora W."/>
        </authorList>
    </citation>
    <scope>NUCLEOTIDE SEQUENCE [LARGE SCALE GENOMIC DNA]</scope>
    <source>
        <strain evidence="7 8">MCA 2952</strain>
    </source>
</reference>
<dbReference type="PANTHER" id="PTHR15549:SF30">
    <property type="entry name" value="MID2 DOMAIN-CONTAINING PROTEIN"/>
    <property type="match status" value="1"/>
</dbReference>
<evidence type="ECO:0000256" key="3">
    <source>
        <dbReference type="ARBA" id="ARBA00022989"/>
    </source>
</evidence>
<evidence type="ECO:0000256" key="5">
    <source>
        <dbReference type="SAM" id="MobiDB-lite"/>
    </source>
</evidence>
<evidence type="ECO:0000313" key="8">
    <source>
        <dbReference type="Proteomes" id="UP000054988"/>
    </source>
</evidence>
<comment type="subcellular location">
    <subcellularLocation>
        <location evidence="1">Membrane</location>
        <topology evidence="1">Single-pass membrane protein</topology>
    </subcellularLocation>
</comment>
<evidence type="ECO:0000256" key="4">
    <source>
        <dbReference type="ARBA" id="ARBA00023136"/>
    </source>
</evidence>
<dbReference type="AlphaFoldDB" id="A0A0W0FAA6"/>
<evidence type="ECO:0000256" key="2">
    <source>
        <dbReference type="ARBA" id="ARBA00022692"/>
    </source>
</evidence>
<name>A0A0W0FAA6_MONRR</name>
<evidence type="ECO:0000313" key="7">
    <source>
        <dbReference type="EMBL" id="KTB33260.1"/>
    </source>
</evidence>
<dbReference type="GO" id="GO:0071944">
    <property type="term" value="C:cell periphery"/>
    <property type="evidence" value="ECO:0007669"/>
    <property type="project" value="UniProtKB-ARBA"/>
</dbReference>
<evidence type="ECO:0000256" key="6">
    <source>
        <dbReference type="SAM" id="Phobius"/>
    </source>
</evidence>
<organism evidence="7 8">
    <name type="scientific">Moniliophthora roreri</name>
    <name type="common">Frosty pod rot fungus</name>
    <name type="synonym">Monilia roreri</name>
    <dbReference type="NCBI Taxonomy" id="221103"/>
    <lineage>
        <taxon>Eukaryota</taxon>
        <taxon>Fungi</taxon>
        <taxon>Dikarya</taxon>
        <taxon>Basidiomycota</taxon>
        <taxon>Agaricomycotina</taxon>
        <taxon>Agaricomycetes</taxon>
        <taxon>Agaricomycetidae</taxon>
        <taxon>Agaricales</taxon>
        <taxon>Marasmiineae</taxon>
        <taxon>Marasmiaceae</taxon>
        <taxon>Moniliophthora</taxon>
    </lineage>
</organism>
<evidence type="ECO:0000256" key="1">
    <source>
        <dbReference type="ARBA" id="ARBA00004167"/>
    </source>
</evidence>
<dbReference type="GO" id="GO:0016020">
    <property type="term" value="C:membrane"/>
    <property type="evidence" value="ECO:0007669"/>
    <property type="project" value="UniProtKB-SubCell"/>
</dbReference>
<comment type="caution">
    <text evidence="7">The sequence shown here is derived from an EMBL/GenBank/DDBJ whole genome shotgun (WGS) entry which is preliminary data.</text>
</comment>
<dbReference type="Proteomes" id="UP000054988">
    <property type="component" value="Unassembled WGS sequence"/>
</dbReference>
<dbReference type="EMBL" id="LATX01002182">
    <property type="protein sequence ID" value="KTB33260.1"/>
    <property type="molecule type" value="Genomic_DNA"/>
</dbReference>
<sequence length="414" mass="45431">MEPQPYNITLSSQTASFLYSPSRDTNITEGWNVTYSGGRTTLDARWGLQGTGIDFHRKSLAGASLEFGWTGTACYLYGKAEPGSYRVYVDDEELVGVPQDGLLGSKSGLTYGSHSANLSVVGGSTVAFQYVDLIIGIGSPGSSVENRTEQATNETSPVIPNTRFFRFGNELSPTENGWEVELDIPRMMYPDGTTRPLTRQIHTGNERDTLSFTVEEASAFFLRGSLSFDHFLKQATITPGPNGEPFKTTVFNDYSTVLDFEQVLYWESGLDRDKTYDLELIDGGTFVSSSPGLSSGSIAGIVVSAVAAACLLAAVVFIVWWRRRRNRNSNSEYPRTTTAQVPQGAVEAFTQSSPSVFQSQSQFTSELDQPPPEYDAHWALEVGLPANAGPARKMRRPPPLPTRTSNIRVKNRRI</sequence>
<keyword evidence="2 6" id="KW-0812">Transmembrane</keyword>
<proteinExistence type="predicted"/>
<protein>
    <submittedName>
        <fullName evidence="7">Uncharacterized protein</fullName>
    </submittedName>
</protein>
<dbReference type="InterPro" id="IPR051694">
    <property type="entry name" value="Immunoregulatory_rcpt-like"/>
</dbReference>
<dbReference type="Gene3D" id="2.60.120.260">
    <property type="entry name" value="Galactose-binding domain-like"/>
    <property type="match status" value="1"/>
</dbReference>
<dbReference type="PANTHER" id="PTHR15549">
    <property type="entry name" value="PAIRED IMMUNOGLOBULIN-LIKE TYPE 2 RECEPTOR"/>
    <property type="match status" value="1"/>
</dbReference>
<accession>A0A0W0FAA6</accession>
<gene>
    <name evidence="7" type="ORF">WG66_14153</name>
</gene>